<reference evidence="1 2" key="1">
    <citation type="submission" date="2018-06" db="EMBL/GenBank/DDBJ databases">
        <title>Comparative genomics of downy mildews reveals potential adaptations to biotrophy.</title>
        <authorList>
            <person name="Fletcher K."/>
            <person name="Klosterman S.J."/>
            <person name="Derevnina L."/>
            <person name="Martin F."/>
            <person name="Koike S."/>
            <person name="Reyes Chin-Wo S."/>
            <person name="Mou B."/>
            <person name="Michelmore R."/>
        </authorList>
    </citation>
    <scope>NUCLEOTIDE SEQUENCE [LARGE SCALE GENOMIC DNA]</scope>
    <source>
        <strain evidence="1 2">R13</strain>
    </source>
</reference>
<name>A0A425CF34_9STRA</name>
<dbReference type="Proteomes" id="UP000286097">
    <property type="component" value="Unassembled WGS sequence"/>
</dbReference>
<evidence type="ECO:0000313" key="2">
    <source>
        <dbReference type="Proteomes" id="UP000286097"/>
    </source>
</evidence>
<accession>A0A425CF34</accession>
<sequence>MFPPGSGSSPRIDKDVLPSYVRLMVPEGDIGSKRLPKSRRRMRGVRAVAPVLSMPEQIEK</sequence>
<dbReference type="VEuPathDB" id="FungiDB:DD237_004022"/>
<dbReference type="EMBL" id="QKXF01000147">
    <property type="protein sequence ID" value="RQM15661.1"/>
    <property type="molecule type" value="Genomic_DNA"/>
</dbReference>
<evidence type="ECO:0000313" key="1">
    <source>
        <dbReference type="EMBL" id="RQM15661.1"/>
    </source>
</evidence>
<protein>
    <submittedName>
        <fullName evidence="1">Uncharacterized protein</fullName>
    </submittedName>
</protein>
<dbReference type="AlphaFoldDB" id="A0A425CF34"/>
<gene>
    <name evidence="1" type="ORF">DD237_004022</name>
</gene>
<proteinExistence type="predicted"/>
<comment type="caution">
    <text evidence="1">The sequence shown here is derived from an EMBL/GenBank/DDBJ whole genome shotgun (WGS) entry which is preliminary data.</text>
</comment>
<organism evidence="1 2">
    <name type="scientific">Peronospora effusa</name>
    <dbReference type="NCBI Taxonomy" id="542832"/>
    <lineage>
        <taxon>Eukaryota</taxon>
        <taxon>Sar</taxon>
        <taxon>Stramenopiles</taxon>
        <taxon>Oomycota</taxon>
        <taxon>Peronosporomycetes</taxon>
        <taxon>Peronosporales</taxon>
        <taxon>Peronosporaceae</taxon>
        <taxon>Peronospora</taxon>
    </lineage>
</organism>